<dbReference type="GO" id="GO:0003723">
    <property type="term" value="F:RNA binding"/>
    <property type="evidence" value="ECO:0007669"/>
    <property type="project" value="UniProtKB-UniRule"/>
</dbReference>
<dbReference type="Proteomes" id="UP000287651">
    <property type="component" value="Unassembled WGS sequence"/>
</dbReference>
<dbReference type="PANTHER" id="PTHR10288">
    <property type="entry name" value="KH DOMAIN CONTAINING RNA BINDING PROTEIN"/>
    <property type="match status" value="1"/>
</dbReference>
<evidence type="ECO:0000313" key="5">
    <source>
        <dbReference type="Proteomes" id="UP000287651"/>
    </source>
</evidence>
<dbReference type="Gene3D" id="3.30.1370.10">
    <property type="entry name" value="K Homology domain, type 1"/>
    <property type="match status" value="1"/>
</dbReference>
<dbReference type="AlphaFoldDB" id="A0A426ZI25"/>
<reference evidence="4 5" key="1">
    <citation type="journal article" date="2014" name="Agronomy (Basel)">
        <title>A Draft Genome Sequence for Ensete ventricosum, the Drought-Tolerant Tree Against Hunger.</title>
        <authorList>
            <person name="Harrison J."/>
            <person name="Moore K.A."/>
            <person name="Paszkiewicz K."/>
            <person name="Jones T."/>
            <person name="Grant M."/>
            <person name="Ambacheew D."/>
            <person name="Muzemil S."/>
            <person name="Studholme D.J."/>
        </authorList>
    </citation>
    <scope>NUCLEOTIDE SEQUENCE [LARGE SCALE GENOMIC DNA]</scope>
</reference>
<feature type="domain" description="K Homology" evidence="3">
    <location>
        <begin position="69"/>
        <end position="148"/>
    </location>
</feature>
<keyword evidence="2" id="KW-0694">RNA-binding</keyword>
<evidence type="ECO:0000256" key="1">
    <source>
        <dbReference type="ARBA" id="ARBA00022737"/>
    </source>
</evidence>
<comment type="caution">
    <text evidence="4">The sequence shown here is derived from an EMBL/GenBank/DDBJ whole genome shotgun (WGS) entry which is preliminary data.</text>
</comment>
<protein>
    <recommendedName>
        <fullName evidence="3">K Homology domain-containing protein</fullName>
    </recommendedName>
</protein>
<evidence type="ECO:0000256" key="2">
    <source>
        <dbReference type="PROSITE-ProRule" id="PRU00117"/>
    </source>
</evidence>
<dbReference type="InterPro" id="IPR036612">
    <property type="entry name" value="KH_dom_type_1_sf"/>
</dbReference>
<dbReference type="SUPFAM" id="SSF54791">
    <property type="entry name" value="Eukaryotic type KH-domain (KH-domain type I)"/>
    <property type="match status" value="1"/>
</dbReference>
<sequence>MITRSGLPSYAYPGMITKSGLPSHDYPGSTKRIEIPNELVKPLSLFLFSASPLHLPSGDISTESRVYLVGLREKFEVAKQFIDQILKVYAIIGKSGETIKHIRLESGAKIQLTKDTDAGPNSPTTVVELNGTSQQISSAQKLINDVLAEVALSIGLVNDA</sequence>
<proteinExistence type="predicted"/>
<evidence type="ECO:0000313" key="4">
    <source>
        <dbReference type="EMBL" id="RRT63632.1"/>
    </source>
</evidence>
<keyword evidence="1" id="KW-0677">Repeat</keyword>
<dbReference type="SMART" id="SM00322">
    <property type="entry name" value="KH"/>
    <property type="match status" value="1"/>
</dbReference>
<evidence type="ECO:0000259" key="3">
    <source>
        <dbReference type="SMART" id="SM00322"/>
    </source>
</evidence>
<dbReference type="Pfam" id="PF00013">
    <property type="entry name" value="KH_1"/>
    <property type="match status" value="1"/>
</dbReference>
<dbReference type="InterPro" id="IPR004088">
    <property type="entry name" value="KH_dom_type_1"/>
</dbReference>
<dbReference type="PROSITE" id="PS50084">
    <property type="entry name" value="KH_TYPE_1"/>
    <property type="match status" value="1"/>
</dbReference>
<gene>
    <name evidence="4" type="ORF">B296_00034618</name>
</gene>
<organism evidence="4 5">
    <name type="scientific">Ensete ventricosum</name>
    <name type="common">Abyssinian banana</name>
    <name type="synonym">Musa ensete</name>
    <dbReference type="NCBI Taxonomy" id="4639"/>
    <lineage>
        <taxon>Eukaryota</taxon>
        <taxon>Viridiplantae</taxon>
        <taxon>Streptophyta</taxon>
        <taxon>Embryophyta</taxon>
        <taxon>Tracheophyta</taxon>
        <taxon>Spermatophyta</taxon>
        <taxon>Magnoliopsida</taxon>
        <taxon>Liliopsida</taxon>
        <taxon>Zingiberales</taxon>
        <taxon>Musaceae</taxon>
        <taxon>Ensete</taxon>
    </lineage>
</organism>
<dbReference type="EMBL" id="AMZH03006516">
    <property type="protein sequence ID" value="RRT63632.1"/>
    <property type="molecule type" value="Genomic_DNA"/>
</dbReference>
<dbReference type="InterPro" id="IPR004087">
    <property type="entry name" value="KH_dom"/>
</dbReference>
<accession>A0A426ZI25</accession>
<name>A0A426ZI25_ENSVE</name>